<sequence>MTHRRVSFVFPQQPSDPRAILPYGELVRDSPFHALWVGQSLRIESHPALAYLAGAGCHVPVGISVGLTALRHPLDAAVQARSLAALADRPVSVGYGAADADFVTSVTGRPYAKPAAAVEEYVTVMRALLSGERVRHKGALFELDSMLPPLEHAPLEIGAGVLRPAMARAAGRAAESAMTWLTPPEYLAGTVIPNLAVGAAQAGRDTPPRVVAMVPVGFSGPGRNPMLLAQNTVINHLRKVHYTDMLRQAGLDVDRSDPVAGARELVDEGVFVYGKPGDVAAEIRRYHDVGVDEVVLNVTGISNLYGDDALIADLRAMAEELAEEPAGQQAGGGGAR</sequence>
<dbReference type="EMBL" id="JAGSOG010000054">
    <property type="protein sequence ID" value="MBR7834308.1"/>
    <property type="molecule type" value="Genomic_DNA"/>
</dbReference>
<dbReference type="PANTHER" id="PTHR43244:SF1">
    <property type="entry name" value="5,10-METHYLENETETRAHYDROMETHANOPTERIN REDUCTASE"/>
    <property type="match status" value="1"/>
</dbReference>
<evidence type="ECO:0000259" key="2">
    <source>
        <dbReference type="Pfam" id="PF00296"/>
    </source>
</evidence>
<dbReference type="Proteomes" id="UP000675781">
    <property type="component" value="Unassembled WGS sequence"/>
</dbReference>
<accession>A0A941ENQ7</accession>
<dbReference type="GO" id="GO:0016705">
    <property type="term" value="F:oxidoreductase activity, acting on paired donors, with incorporation or reduction of molecular oxygen"/>
    <property type="evidence" value="ECO:0007669"/>
    <property type="project" value="InterPro"/>
</dbReference>
<dbReference type="AlphaFoldDB" id="A0A941ENQ7"/>
<organism evidence="3 4">
    <name type="scientific">Actinospica durhamensis</name>
    <dbReference type="NCBI Taxonomy" id="1508375"/>
    <lineage>
        <taxon>Bacteria</taxon>
        <taxon>Bacillati</taxon>
        <taxon>Actinomycetota</taxon>
        <taxon>Actinomycetes</taxon>
        <taxon>Catenulisporales</taxon>
        <taxon>Actinospicaceae</taxon>
        <taxon>Actinospica</taxon>
    </lineage>
</organism>
<name>A0A941ENQ7_9ACTN</name>
<dbReference type="Pfam" id="PF00296">
    <property type="entry name" value="Bac_luciferase"/>
    <property type="match status" value="1"/>
</dbReference>
<keyword evidence="1" id="KW-0560">Oxidoreductase</keyword>
<evidence type="ECO:0000256" key="1">
    <source>
        <dbReference type="ARBA" id="ARBA00023002"/>
    </source>
</evidence>
<comment type="caution">
    <text evidence="3">The sequence shown here is derived from an EMBL/GenBank/DDBJ whole genome shotgun (WGS) entry which is preliminary data.</text>
</comment>
<protein>
    <submittedName>
        <fullName evidence="3">LLM class flavin-dependent oxidoreductase</fullName>
    </submittedName>
</protein>
<evidence type="ECO:0000313" key="3">
    <source>
        <dbReference type="EMBL" id="MBR7834308.1"/>
    </source>
</evidence>
<proteinExistence type="predicted"/>
<dbReference type="SUPFAM" id="SSF51679">
    <property type="entry name" value="Bacterial luciferase-like"/>
    <property type="match status" value="1"/>
</dbReference>
<dbReference type="InterPro" id="IPR036661">
    <property type="entry name" value="Luciferase-like_sf"/>
</dbReference>
<gene>
    <name evidence="3" type="ORF">KDL01_13615</name>
</gene>
<reference evidence="3" key="1">
    <citation type="submission" date="2021-04" db="EMBL/GenBank/DDBJ databases">
        <title>Genome based classification of Actinospica acidithermotolerans sp. nov., an actinobacterium isolated from an Indonesian hot spring.</title>
        <authorList>
            <person name="Kusuma A.B."/>
            <person name="Putra K.E."/>
            <person name="Nafisah S."/>
            <person name="Loh J."/>
            <person name="Nouioui I."/>
            <person name="Goodfellow M."/>
        </authorList>
    </citation>
    <scope>NUCLEOTIDE SEQUENCE</scope>
    <source>
        <strain evidence="3">CSCA 57</strain>
    </source>
</reference>
<dbReference type="Gene3D" id="3.20.20.30">
    <property type="entry name" value="Luciferase-like domain"/>
    <property type="match status" value="1"/>
</dbReference>
<dbReference type="InterPro" id="IPR011251">
    <property type="entry name" value="Luciferase-like_dom"/>
</dbReference>
<dbReference type="RefSeq" id="WP_212528829.1">
    <property type="nucleotide sequence ID" value="NZ_JAGSOG010000054.1"/>
</dbReference>
<feature type="domain" description="Luciferase-like" evidence="2">
    <location>
        <begin position="14"/>
        <end position="293"/>
    </location>
</feature>
<evidence type="ECO:0000313" key="4">
    <source>
        <dbReference type="Proteomes" id="UP000675781"/>
    </source>
</evidence>
<keyword evidence="4" id="KW-1185">Reference proteome</keyword>
<dbReference type="InterPro" id="IPR050564">
    <property type="entry name" value="F420-G6PD/mer"/>
</dbReference>
<dbReference type="PANTHER" id="PTHR43244">
    <property type="match status" value="1"/>
</dbReference>